<evidence type="ECO:0000256" key="5">
    <source>
        <dbReference type="ARBA" id="ARBA00022946"/>
    </source>
</evidence>
<evidence type="ECO:0000256" key="2">
    <source>
        <dbReference type="ARBA" id="ARBA00004173"/>
    </source>
</evidence>
<evidence type="ECO:0000256" key="6">
    <source>
        <dbReference type="SAM" id="MobiDB-lite"/>
    </source>
</evidence>
<feature type="compositionally biased region" description="Basic and acidic residues" evidence="6">
    <location>
        <begin position="129"/>
        <end position="188"/>
    </location>
</feature>
<gene>
    <name evidence="7" type="ORF">NKR19_g3397</name>
</gene>
<name>A0AA38RUK7_9PEZI</name>
<evidence type="ECO:0000256" key="1">
    <source>
        <dbReference type="ARBA" id="ARBA00003548"/>
    </source>
</evidence>
<accession>A0AA38RUK7</accession>
<feature type="compositionally biased region" description="Basic residues" evidence="6">
    <location>
        <begin position="42"/>
        <end position="51"/>
    </location>
</feature>
<feature type="region of interest" description="Disordered" evidence="6">
    <location>
        <begin position="292"/>
        <end position="330"/>
    </location>
</feature>
<dbReference type="GO" id="GO:0005634">
    <property type="term" value="C:nucleus"/>
    <property type="evidence" value="ECO:0007669"/>
    <property type="project" value="TreeGrafter"/>
</dbReference>
<dbReference type="PANTHER" id="PTHR13475">
    <property type="entry name" value="NEUGRIN"/>
    <property type="match status" value="1"/>
</dbReference>
<proteinExistence type="inferred from homology"/>
<protein>
    <recommendedName>
        <fullName evidence="4">Required for respiratory growth protein 9, mitochondrial</fullName>
    </recommendedName>
</protein>
<feature type="compositionally biased region" description="Basic and acidic residues" evidence="6">
    <location>
        <begin position="101"/>
        <end position="113"/>
    </location>
</feature>
<evidence type="ECO:0000313" key="8">
    <source>
        <dbReference type="Proteomes" id="UP001174691"/>
    </source>
</evidence>
<dbReference type="Proteomes" id="UP001174691">
    <property type="component" value="Unassembled WGS sequence"/>
</dbReference>
<evidence type="ECO:0000256" key="3">
    <source>
        <dbReference type="ARBA" id="ARBA00010895"/>
    </source>
</evidence>
<feature type="compositionally biased region" description="Low complexity" evidence="6">
    <location>
        <begin position="1"/>
        <end position="11"/>
    </location>
</feature>
<feature type="compositionally biased region" description="Basic and acidic residues" evidence="6">
    <location>
        <begin position="292"/>
        <end position="316"/>
    </location>
</feature>
<sequence length="330" mass="37214">MSSTAASSDDTTSQDEPADDATTAATDGGKTHNDDAAPRFPKALKAKKKEKKLAERLSQEPKESEVSRQETQESATPSGELETLQSPEGLQQQLWEPTSPRAEEAKPRKEKIPKNKRKREARAAAAVGDGKKDETGRGEGKEDELEAQRLGKPDRGKRQAEGQEQPDGRKSAGRDVRSKGREVKKADATEPELTAKAEPWQVQKAALKEKFPEGWSPRKRLSPDALAGIRALHQQFPEEYTTEVLANKFEVSPEAIRRILKSKWEPAPDEEVERQERWFNRGKRIWSAWAEEGKKPPTKWRKEGITRDPSYHEQRRARSIAQRKLAKTLM</sequence>
<comment type="caution">
    <text evidence="7">The sequence shown here is derived from an EMBL/GenBank/DDBJ whole genome shotgun (WGS) entry which is preliminary data.</text>
</comment>
<organism evidence="7 8">
    <name type="scientific">Coniochaeta hoffmannii</name>
    <dbReference type="NCBI Taxonomy" id="91930"/>
    <lineage>
        <taxon>Eukaryota</taxon>
        <taxon>Fungi</taxon>
        <taxon>Dikarya</taxon>
        <taxon>Ascomycota</taxon>
        <taxon>Pezizomycotina</taxon>
        <taxon>Sordariomycetes</taxon>
        <taxon>Sordariomycetidae</taxon>
        <taxon>Coniochaetales</taxon>
        <taxon>Coniochaetaceae</taxon>
        <taxon>Coniochaeta</taxon>
    </lineage>
</organism>
<evidence type="ECO:0000313" key="7">
    <source>
        <dbReference type="EMBL" id="KAJ9158373.1"/>
    </source>
</evidence>
<feature type="compositionally biased region" description="Polar residues" evidence="6">
    <location>
        <begin position="72"/>
        <end position="96"/>
    </location>
</feature>
<dbReference type="Pfam" id="PF06413">
    <property type="entry name" value="Neugrin"/>
    <property type="match status" value="1"/>
</dbReference>
<feature type="compositionally biased region" description="Basic and acidic residues" evidence="6">
    <location>
        <begin position="52"/>
        <end position="71"/>
    </location>
</feature>
<reference evidence="7" key="1">
    <citation type="submission" date="2022-07" db="EMBL/GenBank/DDBJ databases">
        <title>Fungi with potential for degradation of polypropylene.</title>
        <authorList>
            <person name="Gostincar C."/>
        </authorList>
    </citation>
    <scope>NUCLEOTIDE SEQUENCE</scope>
    <source>
        <strain evidence="7">EXF-13287</strain>
    </source>
</reference>
<feature type="region of interest" description="Disordered" evidence="6">
    <location>
        <begin position="1"/>
        <end position="201"/>
    </location>
</feature>
<dbReference type="EMBL" id="JANBVN010000037">
    <property type="protein sequence ID" value="KAJ9158373.1"/>
    <property type="molecule type" value="Genomic_DNA"/>
</dbReference>
<comment type="function">
    <text evidence="1">Required for respiratory activity and maintenance and expression of the mitochondrial genome.</text>
</comment>
<comment type="subcellular location">
    <subcellularLocation>
        <location evidence="2">Mitochondrion</location>
    </subcellularLocation>
</comment>
<comment type="similarity">
    <text evidence="3">Belongs to the RRG9 family.</text>
</comment>
<dbReference type="InterPro" id="IPR010487">
    <property type="entry name" value="NGRN/Rrg9"/>
</dbReference>
<keyword evidence="5" id="KW-0809">Transit peptide</keyword>
<evidence type="ECO:0000256" key="4">
    <source>
        <dbReference type="ARBA" id="ARBA00013566"/>
    </source>
</evidence>
<keyword evidence="8" id="KW-1185">Reference proteome</keyword>
<dbReference type="GO" id="GO:0005739">
    <property type="term" value="C:mitochondrion"/>
    <property type="evidence" value="ECO:0007669"/>
    <property type="project" value="UniProtKB-SubCell"/>
</dbReference>
<dbReference type="PANTHER" id="PTHR13475:SF3">
    <property type="entry name" value="NEUGRIN"/>
    <property type="match status" value="1"/>
</dbReference>
<dbReference type="AlphaFoldDB" id="A0AA38RUK7"/>